<dbReference type="Pfam" id="PF07978">
    <property type="entry name" value="NIPSNAP"/>
    <property type="match status" value="1"/>
</dbReference>
<organism evidence="2 3">
    <name type="scientific">Deinococcus marmoris</name>
    <dbReference type="NCBI Taxonomy" id="249408"/>
    <lineage>
        <taxon>Bacteria</taxon>
        <taxon>Thermotogati</taxon>
        <taxon>Deinococcota</taxon>
        <taxon>Deinococci</taxon>
        <taxon>Deinococcales</taxon>
        <taxon>Deinococcaceae</taxon>
        <taxon>Deinococcus</taxon>
    </lineage>
</organism>
<dbReference type="InterPro" id="IPR011008">
    <property type="entry name" value="Dimeric_a/b-barrel"/>
</dbReference>
<reference evidence="2 3" key="1">
    <citation type="submission" date="2017-01" db="EMBL/GenBank/DDBJ databases">
        <title>Genome Analysis of Deinococcus marmoris KOPRI26562.</title>
        <authorList>
            <person name="Kim J.H."/>
            <person name="Oh H.-M."/>
        </authorList>
    </citation>
    <scope>NUCLEOTIDE SEQUENCE [LARGE SCALE GENOMIC DNA]</scope>
    <source>
        <strain evidence="2 3">KOPRI26562</strain>
    </source>
</reference>
<proteinExistence type="predicted"/>
<protein>
    <recommendedName>
        <fullName evidence="1">NIPSNAP domain-containing protein</fullName>
    </recommendedName>
</protein>
<dbReference type="AlphaFoldDB" id="A0A1U7P017"/>
<dbReference type="OrthoDB" id="9798776at2"/>
<name>A0A1U7P017_9DEIO</name>
<sequence length="105" mass="12106">MAPVTCFLTYEVKPERLAEFEAYGRKWITLINAFGGQHHGYFLPSEGASDLAYALFTFPSLADYERYREQSMADPVCQDLFREVPTLIHRNDRTFLRPVPNGLET</sequence>
<dbReference type="SUPFAM" id="SSF54909">
    <property type="entry name" value="Dimeric alpha+beta barrel"/>
    <property type="match status" value="1"/>
</dbReference>
<dbReference type="Gene3D" id="3.30.70.100">
    <property type="match status" value="1"/>
</dbReference>
<evidence type="ECO:0000259" key="1">
    <source>
        <dbReference type="Pfam" id="PF07978"/>
    </source>
</evidence>
<dbReference type="STRING" id="249408.BOO71_0005686"/>
<accession>A0A1U7P017</accession>
<dbReference type="EMBL" id="MSTI01000066">
    <property type="protein sequence ID" value="OLV18515.1"/>
    <property type="molecule type" value="Genomic_DNA"/>
</dbReference>
<keyword evidence="3" id="KW-1185">Reference proteome</keyword>
<comment type="caution">
    <text evidence="2">The sequence shown here is derived from an EMBL/GenBank/DDBJ whole genome shotgun (WGS) entry which is preliminary data.</text>
</comment>
<dbReference type="Proteomes" id="UP000186607">
    <property type="component" value="Unassembled WGS sequence"/>
</dbReference>
<dbReference type="RefSeq" id="WP_075831775.1">
    <property type="nucleotide sequence ID" value="NZ_MSTI01000066.1"/>
</dbReference>
<evidence type="ECO:0000313" key="2">
    <source>
        <dbReference type="EMBL" id="OLV18515.1"/>
    </source>
</evidence>
<evidence type="ECO:0000313" key="3">
    <source>
        <dbReference type="Proteomes" id="UP000186607"/>
    </source>
</evidence>
<dbReference type="InterPro" id="IPR012577">
    <property type="entry name" value="NIPSNAP"/>
</dbReference>
<feature type="domain" description="NIPSNAP" evidence="1">
    <location>
        <begin position="8"/>
        <end position="100"/>
    </location>
</feature>
<dbReference type="eggNOG" id="COG5470">
    <property type="taxonomic scope" value="Bacteria"/>
</dbReference>
<gene>
    <name evidence="2" type="ORF">BOO71_0005686</name>
</gene>